<dbReference type="InterPro" id="IPR013968">
    <property type="entry name" value="PKS_KR"/>
</dbReference>
<feature type="domain" description="Carrier" evidence="10">
    <location>
        <begin position="1965"/>
        <end position="2043"/>
    </location>
</feature>
<dbReference type="CDD" id="cd00833">
    <property type="entry name" value="PKS"/>
    <property type="match status" value="1"/>
</dbReference>
<keyword evidence="2" id="KW-0596">Phosphopantetheine</keyword>
<dbReference type="SMART" id="SM00827">
    <property type="entry name" value="PKS_AT"/>
    <property type="match status" value="1"/>
</dbReference>
<dbReference type="PROSITE" id="PS50262">
    <property type="entry name" value="G_PROTEIN_RECEP_F1_2"/>
    <property type="match status" value="1"/>
</dbReference>
<dbReference type="SUPFAM" id="SSF81321">
    <property type="entry name" value="Family A G protein-coupled receptor-like"/>
    <property type="match status" value="1"/>
</dbReference>
<dbReference type="Pfam" id="PF08659">
    <property type="entry name" value="KR"/>
    <property type="match status" value="1"/>
</dbReference>
<feature type="transmembrane region" description="Helical" evidence="9">
    <location>
        <begin position="2125"/>
        <end position="2145"/>
    </location>
</feature>
<organism evidence="14 15">
    <name type="scientific">Biomphalaria glabrata</name>
    <name type="common">Bloodfluke planorb</name>
    <name type="synonym">Freshwater snail</name>
    <dbReference type="NCBI Taxonomy" id="6526"/>
    <lineage>
        <taxon>Eukaryota</taxon>
        <taxon>Metazoa</taxon>
        <taxon>Spiralia</taxon>
        <taxon>Lophotrochozoa</taxon>
        <taxon>Mollusca</taxon>
        <taxon>Gastropoda</taxon>
        <taxon>Heterobranchia</taxon>
        <taxon>Euthyneura</taxon>
        <taxon>Panpulmonata</taxon>
        <taxon>Hygrophila</taxon>
        <taxon>Lymnaeoidea</taxon>
        <taxon>Planorbidae</taxon>
        <taxon>Biomphalaria</taxon>
    </lineage>
</organism>
<dbReference type="SMART" id="SM00822">
    <property type="entry name" value="PKS_KR"/>
    <property type="match status" value="1"/>
</dbReference>
<dbReference type="EnsemblMetazoa" id="BGLB003019-RB">
    <property type="protein sequence ID" value="BGLB003019-PB"/>
    <property type="gene ID" value="BGLB003019"/>
</dbReference>
<dbReference type="Gene3D" id="3.30.70.3290">
    <property type="match status" value="1"/>
</dbReference>
<dbReference type="Pfam" id="PF00698">
    <property type="entry name" value="Acyl_transf_1"/>
    <property type="match status" value="1"/>
</dbReference>
<feature type="transmembrane region" description="Helical" evidence="9">
    <location>
        <begin position="2087"/>
        <end position="2113"/>
    </location>
</feature>
<feature type="domain" description="Ketosynthase family 3 (KS3)" evidence="12">
    <location>
        <begin position="24"/>
        <end position="396"/>
    </location>
</feature>
<dbReference type="SUPFAM" id="SSF53901">
    <property type="entry name" value="Thiolase-like"/>
    <property type="match status" value="2"/>
</dbReference>
<evidence type="ECO:0000256" key="3">
    <source>
        <dbReference type="ARBA" id="ARBA00022553"/>
    </source>
</evidence>
<feature type="region of interest" description="C-terminal hotdog fold" evidence="8">
    <location>
        <begin position="998"/>
        <end position="1141"/>
    </location>
</feature>
<name>A0A2C9JIG1_BIOGL</name>
<evidence type="ECO:0000313" key="15">
    <source>
        <dbReference type="Proteomes" id="UP000076420"/>
    </source>
</evidence>
<dbReference type="GO" id="GO:0006633">
    <property type="term" value="P:fatty acid biosynthetic process"/>
    <property type="evidence" value="ECO:0007669"/>
    <property type="project" value="InterPro"/>
</dbReference>
<evidence type="ECO:0000256" key="1">
    <source>
        <dbReference type="ARBA" id="ARBA00004370"/>
    </source>
</evidence>
<keyword evidence="4" id="KW-0808">Transferase</keyword>
<dbReference type="InterPro" id="IPR057326">
    <property type="entry name" value="KR_dom"/>
</dbReference>
<feature type="transmembrane region" description="Helical" evidence="9">
    <location>
        <begin position="2262"/>
        <end position="2284"/>
    </location>
</feature>
<evidence type="ECO:0000313" key="14">
    <source>
        <dbReference type="EnsemblMetazoa" id="BGLB003019-PB"/>
    </source>
</evidence>
<sequence>MRVRFYNSMYAKHNVLNNEATTHKDAIAIIGIAFKGPGAENLEQLWEVLEGGKNYVLDLPKDRWNVDAFYDPDPQATGKYYTRKAGLLSNPLDFDNTFFDINDIESDQMDPQQKFVLECSYRAMEHAGITRRSIQGSKTGVYIGAMNCDYRGLFPVGYSVVSNYTVTGVSNSIIAARVSYAFDLRGPCMVLDTGCSSALLAIHTASQALLNGDCTMAICGGTNFIGSPDIFIHLSKAQMVSPTGQCHAFSEQADGYTRGEGCGIVLLKKLSDYEIEYIEAHGTGTQAGDYAEANALGKFFKKRGSSKKRLIGSIKTNIGHLESAAGVVGLIKVLLMMQHNKFVPSLFSESLNKRIDFEALNLVVASQVKDWTTENKVGSVNSFGFGGSNCHAVVRSVVQRDCKKEETTNQVNNACVVCFSGKTVTSLMGSLRDLANYKRLKLLDVRDIAYTSTCRRSHYRERKALIVASIDDLIEQVNLVLNSDQQETNFKDPQIVFVFGGMGTSWTGMCEELLERSPVFQETIKEIDNCLKKYVTWSLYQRLANRVDLNDHLVSPIAIFACQVGLARLWLSLGVKPGYTVGQSVGEVAAAYICGHLSLHDAVKVIYTRSLLLSKVVGGKMFIVRNMDVKEIEAIVDSCHSYANVSVVYSSTSCAISSESDKVDAIKKQLLHEANKQNLQLSFTDLPVPTAYHSHRMDTIKFKLQDALAEIVPQTSPKFQMVSTVTGENIQTLLDSSYWVKNLREPVRFSDAIRSTYKPSSGNTYIEISPKPVLKAHMQDIFKEENVELVVSMTPNSEWKTLLEGVAKLYCQGVDIDWKTISQYERVVTPVPRYCFDCRKGFYKSEAAHLSLAGVDCLRLSHPFVYQVNDTESMVMISQVTFPSVYEHKVSNILIVPGAFYVEVGLAISKSHLEMKAPMYTVSAQFEQAHRLSREGSTLFQVECIKMSSKRSELNPFVSYKINVKHEGTVLACLTLNPLTLKLHLPKDNIQFLKAKCVQRVQKDDIYSLLKQYGFTYGPKFSLLVSAWQSMDECIAEIAVPTSLAREIPGTTLHPSIIDCMIQASVILAEGFKHAKELLPKAVEKLTCFRAIETQMYIIATKRGHDRDLDFYDVKLTSLDGHVIALMENLSHKILSRNTENIDTAYQCVWTKLDSVYPKVPQRKPKVLFLTDLIPVSTPMEINNQCLKLNILNHPWDVFNGKLPTLNSSIDFIVILIANCNVNDSEEGDVVLQKTLNLCLFLQQMYNCAFNQRYQNPIFVFTKGAFAPVDDTQSNPADVLKSNTVNPIMTSLWGMFRCAVHEPIHEYVFALDLHIPTESLSLSLLASIAELINSDIHLKTYPEFIVTETQLYVNQIITVDKDLRVPSFRLNHTDSRTSHLVLSRHPSICDNTLCIYDKNSASVNTPDTIAIRTSNAAIQNPHLYSLAVPYCEDNSITEKNYLVYALEFQGSVSVRDSKTRSVVSFFPFPVASKIHVPKDVVIDSSLLFQYKPGDLTKLTVLFSLCRQVKTRTVTVLASENTFHLAQCLNIMLKTTDSSIRVAIINIEQLHFEDSINLEETVVSLILTDPRIISALALMKTKPNYYITMYKLIEDVVTLFSQSLASVHLDFIDTKQLFAPCVLTKTIPQVAEWIKQHRLEVNTVLQSLHEDNSCFDENTFDLRKLLEVSVYSLSEDYVRAGKSDLFLKDSLYIVVGGLTGLGWLTVKYLAENGAGCIAIFNRRSASDEKKSEMNQLSKLTHCLIEVFSVDVTKMGALKALMNSLKSRLPNKTLRGVFFSAAILQDQPLLEMKKDDFLKVLQPKVAGAWNMHLLTKDTHLDYFVMYSSVASVVGNFSQANYGTGNAFMDGLAFYRRSFNLSGQSINWGALDLGMLEGNDEVKKKLESKGFVIMPEEVICKYMQPMLLLNWTQLMPCQFNQQISENTFSGAPARLRRRMTSLFRWFQKEEVQVKEDTLSIARDLPPDQRLAIYEQFVVDLATQILNLPRQTLRRDSNLVDYGLDSIVAMTMITYIYRHAGCRLHLFQFISGHAAVQDIAKSIDEAISNVTLDHRDPDKLQTNVFIMNASSSVQFSLNENNVFKAMENFTVINYAVVTPLIAVFGLVANAINVNIFLKHGIRHTYTMSSVMLSASDFCGLSAALLYGLACNPMLPELPFEPIGVAYLMAVYPRAFFSKMSCSITVMMTIQRCLCVSAPLKLRNRLTPTRTFTCLMLIAVAMVFVNFIHPYFGSFQLGFDFEPTKNKTTLKMLASSSYNDIKAVSSLLNSLVFLVLFAIELMSTSILIIKLHSYSIWRQLVVFSRTITAKERSHKGKHISGVIVALSVILLISYTPYAVSCLVTMSLDLLGATGQLVNYLTKLMWSVSFVLQNIHSSISIFVYYNMSLKYRETLQNLIFHRQI</sequence>
<dbReference type="InterPro" id="IPR016035">
    <property type="entry name" value="Acyl_Trfase/lysoPLipase"/>
</dbReference>
<dbReference type="Pfam" id="PF00550">
    <property type="entry name" value="PP-binding"/>
    <property type="match status" value="1"/>
</dbReference>
<dbReference type="PROSITE" id="PS52004">
    <property type="entry name" value="KS3_2"/>
    <property type="match status" value="1"/>
</dbReference>
<dbReference type="Gene3D" id="3.10.129.110">
    <property type="entry name" value="Polyketide synthase dehydratase"/>
    <property type="match status" value="1"/>
</dbReference>
<dbReference type="InterPro" id="IPR036736">
    <property type="entry name" value="ACP-like_sf"/>
</dbReference>
<feature type="active site" description="Proton donor; for dehydratase activity" evidence="8">
    <location>
        <position position="1059"/>
    </location>
</feature>
<dbReference type="InterPro" id="IPR009081">
    <property type="entry name" value="PP-bd_ACP"/>
</dbReference>
<dbReference type="InterPro" id="IPR049551">
    <property type="entry name" value="PKS_DH_C"/>
</dbReference>
<dbReference type="Gene3D" id="1.10.1200.10">
    <property type="entry name" value="ACP-like"/>
    <property type="match status" value="1"/>
</dbReference>
<evidence type="ECO:0000256" key="6">
    <source>
        <dbReference type="ARBA" id="ARBA00022989"/>
    </source>
</evidence>
<evidence type="ECO:0000259" key="12">
    <source>
        <dbReference type="PROSITE" id="PS52004"/>
    </source>
</evidence>
<dbReference type="InterPro" id="IPR032821">
    <property type="entry name" value="PKS_assoc"/>
</dbReference>
<dbReference type="PROSITE" id="PS00606">
    <property type="entry name" value="KS3_1"/>
    <property type="match status" value="1"/>
</dbReference>
<dbReference type="SMART" id="SM00825">
    <property type="entry name" value="PKS_KS"/>
    <property type="match status" value="1"/>
</dbReference>
<dbReference type="InterPro" id="IPR042104">
    <property type="entry name" value="PKS_dehydratase_sf"/>
</dbReference>
<dbReference type="Pfam" id="PF00109">
    <property type="entry name" value="ketoacyl-synt"/>
    <property type="match status" value="1"/>
</dbReference>
<evidence type="ECO:0000256" key="2">
    <source>
        <dbReference type="ARBA" id="ARBA00022450"/>
    </source>
</evidence>
<keyword evidence="6 9" id="KW-1133">Transmembrane helix</keyword>
<dbReference type="InterPro" id="IPR014030">
    <property type="entry name" value="Ketoacyl_synth_N"/>
</dbReference>
<dbReference type="OrthoDB" id="329835at2759"/>
<gene>
    <name evidence="14" type="primary">106056646</name>
</gene>
<dbReference type="InterPro" id="IPR050444">
    <property type="entry name" value="Polyketide_Synthase"/>
</dbReference>
<accession>A0A2C9JIG1</accession>
<keyword evidence="3" id="KW-0597">Phosphoprotein</keyword>
<comment type="subcellular location">
    <subcellularLocation>
        <location evidence="1">Membrane</location>
    </subcellularLocation>
</comment>
<feature type="region of interest" description="N-terminal hotdog fold" evidence="8">
    <location>
        <begin position="849"/>
        <end position="986"/>
    </location>
</feature>
<dbReference type="SUPFAM" id="SSF52151">
    <property type="entry name" value="FabD/lysophospholipase-like"/>
    <property type="match status" value="1"/>
</dbReference>
<evidence type="ECO:0000256" key="7">
    <source>
        <dbReference type="ARBA" id="ARBA00023136"/>
    </source>
</evidence>
<dbReference type="SUPFAM" id="SSF47336">
    <property type="entry name" value="ACP-like"/>
    <property type="match status" value="1"/>
</dbReference>
<dbReference type="InterPro" id="IPR014043">
    <property type="entry name" value="Acyl_transferase_dom"/>
</dbReference>
<dbReference type="KEGG" id="bgt:106056646"/>
<dbReference type="InterPro" id="IPR001227">
    <property type="entry name" value="Ac_transferase_dom_sf"/>
</dbReference>
<dbReference type="InterPro" id="IPR020841">
    <property type="entry name" value="PKS_Beta-ketoAc_synthase_dom"/>
</dbReference>
<dbReference type="Pfam" id="PF16197">
    <property type="entry name" value="KAsynt_C_assoc"/>
    <property type="match status" value="1"/>
</dbReference>
<dbReference type="STRING" id="6526.A0A2C9JIG1"/>
<dbReference type="PROSITE" id="PS52019">
    <property type="entry name" value="PKS_MFAS_DH"/>
    <property type="match status" value="1"/>
</dbReference>
<dbReference type="Proteomes" id="UP000076420">
    <property type="component" value="Unassembled WGS sequence"/>
</dbReference>
<dbReference type="GO" id="GO:0004315">
    <property type="term" value="F:3-oxoacyl-[acyl-carrier-protein] synthase activity"/>
    <property type="evidence" value="ECO:0007669"/>
    <property type="project" value="InterPro"/>
</dbReference>
<dbReference type="VEuPathDB" id="VectorBase:BGLAX_029042"/>
<feature type="domain" description="G-protein coupled receptors family 1 profile" evidence="11">
    <location>
        <begin position="2104"/>
        <end position="2378"/>
    </location>
</feature>
<feature type="transmembrane region" description="Helical" evidence="9">
    <location>
        <begin position="2206"/>
        <end position="2227"/>
    </location>
</feature>
<dbReference type="Gene3D" id="3.40.50.720">
    <property type="entry name" value="NAD(P)-binding Rossmann-like Domain"/>
    <property type="match status" value="1"/>
</dbReference>
<feature type="active site" description="Proton acceptor; for dehydratase activity" evidence="8">
    <location>
        <position position="888"/>
    </location>
</feature>
<evidence type="ECO:0000256" key="5">
    <source>
        <dbReference type="ARBA" id="ARBA00022692"/>
    </source>
</evidence>
<dbReference type="PANTHER" id="PTHR45681:SF8">
    <property type="entry name" value="CARRIER DOMAIN-CONTAINING PROTEIN"/>
    <property type="match status" value="1"/>
</dbReference>
<dbReference type="Gene3D" id="3.40.366.10">
    <property type="entry name" value="Malonyl-Coenzyme A Acyl Carrier Protein, domain 2"/>
    <property type="match status" value="1"/>
</dbReference>
<feature type="transmembrane region" description="Helical" evidence="9">
    <location>
        <begin position="2360"/>
        <end position="2379"/>
    </location>
</feature>
<dbReference type="InterPro" id="IPR036291">
    <property type="entry name" value="NAD(P)-bd_dom_sf"/>
</dbReference>
<reference evidence="14" key="1">
    <citation type="submission" date="2020-05" db="UniProtKB">
        <authorList>
            <consortium name="EnsemblMetazoa"/>
        </authorList>
    </citation>
    <scope>IDENTIFICATION</scope>
    <source>
        <strain evidence="14">BB02</strain>
    </source>
</reference>
<dbReference type="Pfam" id="PF14765">
    <property type="entry name" value="PS-DH"/>
    <property type="match status" value="1"/>
</dbReference>
<evidence type="ECO:0000256" key="9">
    <source>
        <dbReference type="SAM" id="Phobius"/>
    </source>
</evidence>
<dbReference type="PROSITE" id="PS50075">
    <property type="entry name" value="CARRIER"/>
    <property type="match status" value="1"/>
</dbReference>
<dbReference type="InterPro" id="IPR049900">
    <property type="entry name" value="PKS_mFAS_DH"/>
</dbReference>
<evidence type="ECO:0008006" key="16">
    <source>
        <dbReference type="Google" id="ProtNLM"/>
    </source>
</evidence>
<evidence type="ECO:0000256" key="4">
    <source>
        <dbReference type="ARBA" id="ARBA00022679"/>
    </source>
</evidence>
<protein>
    <recommendedName>
        <fullName evidence="16">Carrier domain-containing protein</fullName>
    </recommendedName>
</protein>
<feature type="domain" description="PKS/mFAS DH" evidence="13">
    <location>
        <begin position="849"/>
        <end position="1141"/>
    </location>
</feature>
<dbReference type="InterPro" id="IPR016039">
    <property type="entry name" value="Thiolase-like"/>
</dbReference>
<dbReference type="InterPro" id="IPR017452">
    <property type="entry name" value="GPCR_Rhodpsn_7TM"/>
</dbReference>
<dbReference type="InterPro" id="IPR018201">
    <property type="entry name" value="Ketoacyl_synth_AS"/>
</dbReference>
<dbReference type="Gene3D" id="3.40.47.10">
    <property type="match status" value="2"/>
</dbReference>
<evidence type="ECO:0000259" key="10">
    <source>
        <dbReference type="PROSITE" id="PS50075"/>
    </source>
</evidence>
<dbReference type="GO" id="GO:0016020">
    <property type="term" value="C:membrane"/>
    <property type="evidence" value="ECO:0007669"/>
    <property type="project" value="UniProtKB-SubCell"/>
</dbReference>
<feature type="transmembrane region" description="Helical" evidence="9">
    <location>
        <begin position="2317"/>
        <end position="2340"/>
    </location>
</feature>
<keyword evidence="7 9" id="KW-0472">Membrane</keyword>
<evidence type="ECO:0000259" key="13">
    <source>
        <dbReference type="PROSITE" id="PS52019"/>
    </source>
</evidence>
<proteinExistence type="predicted"/>
<evidence type="ECO:0000259" key="11">
    <source>
        <dbReference type="PROSITE" id="PS50262"/>
    </source>
</evidence>
<keyword evidence="5 9" id="KW-0812">Transmembrane</keyword>
<dbReference type="Gene3D" id="1.20.1070.10">
    <property type="entry name" value="Rhodopsin 7-helix transmembrane proteins"/>
    <property type="match status" value="1"/>
</dbReference>
<dbReference type="VEuPathDB" id="VectorBase:BGLAX_028305"/>
<evidence type="ECO:0000256" key="8">
    <source>
        <dbReference type="PROSITE-ProRule" id="PRU01363"/>
    </source>
</evidence>
<dbReference type="VEuPathDB" id="VectorBase:BGLB003019"/>
<dbReference type="PANTHER" id="PTHR45681">
    <property type="entry name" value="POLYKETIDE SYNTHASE 44-RELATED"/>
    <property type="match status" value="1"/>
</dbReference>
<dbReference type="SUPFAM" id="SSF51735">
    <property type="entry name" value="NAD(P)-binding Rossmann-fold domains"/>
    <property type="match status" value="1"/>
</dbReference>